<dbReference type="EMBL" id="JAQNDK010000001">
    <property type="protein sequence ID" value="MDC0676204.1"/>
    <property type="molecule type" value="Genomic_DNA"/>
</dbReference>
<reference evidence="1 2" key="1">
    <citation type="submission" date="2023-01" db="EMBL/GenBank/DDBJ databases">
        <title>Minimal conservation of predation-associated metabolite biosynthetic gene clusters underscores biosynthetic potential of Myxococcota including descriptions for ten novel species: Archangium lansinium sp. nov., Myxococcus landrumus sp. nov., Nannocystis bai.</title>
        <authorList>
            <person name="Ahearne A."/>
            <person name="Stevens C."/>
            <person name="Dowd S."/>
        </authorList>
    </citation>
    <scope>NUCLEOTIDE SEQUENCE [LARGE SCALE GENOMIC DNA]</scope>
    <source>
        <strain evidence="1 2">WIWO2</strain>
    </source>
</reference>
<dbReference type="SUPFAM" id="SSF69279">
    <property type="entry name" value="Phage tail proteins"/>
    <property type="match status" value="1"/>
</dbReference>
<organism evidence="1 2">
    <name type="scientific">Sorangium atrum</name>
    <dbReference type="NCBI Taxonomy" id="2995308"/>
    <lineage>
        <taxon>Bacteria</taxon>
        <taxon>Pseudomonadati</taxon>
        <taxon>Myxococcota</taxon>
        <taxon>Polyangia</taxon>
        <taxon>Polyangiales</taxon>
        <taxon>Polyangiaceae</taxon>
        <taxon>Sorangium</taxon>
    </lineage>
</organism>
<evidence type="ECO:0008006" key="3">
    <source>
        <dbReference type="Google" id="ProtNLM"/>
    </source>
</evidence>
<sequence>MGVVSVTVAGKPLPDSMSAALARAEVDQELNLPSTCAVEVGSVDFKRSVFQGIDLTSARIGDPVVVGFGMESTKPIFEGRLGALEMVFGDESAVELQGYDALYRLQFGTTTRTFERSSDTQIATRIARDNGLDIRADDSGVTYPYVIQADQSDFAFLSARAARIHFELFVTGRTLYFRRSIAGQSPTTKLRLGVDLTTLTVRARALKQGSRVTRVGWDPKKKQSIVATVSSGPASLRMGGQKTGYELSAAYAASPVSAMDPEILDQKSARAIAEATYEADVEGFIEVEASAAGNPALRPGVNVEIEGIGGRFSGLYYVTAAKHVYTQQDGYTTTISLRRTGV</sequence>
<dbReference type="RefSeq" id="WP_272092911.1">
    <property type="nucleotide sequence ID" value="NZ_JAQNDK010000001.1"/>
</dbReference>
<protein>
    <recommendedName>
        <fullName evidence="3">Phage late control D family protein</fullName>
    </recommendedName>
</protein>
<keyword evidence="2" id="KW-1185">Reference proteome</keyword>
<name>A0ABT5BPX3_9BACT</name>
<evidence type="ECO:0000313" key="1">
    <source>
        <dbReference type="EMBL" id="MDC0676204.1"/>
    </source>
</evidence>
<proteinExistence type="predicted"/>
<dbReference type="Proteomes" id="UP001217485">
    <property type="component" value="Unassembled WGS sequence"/>
</dbReference>
<comment type="caution">
    <text evidence="1">The sequence shown here is derived from an EMBL/GenBank/DDBJ whole genome shotgun (WGS) entry which is preliminary data.</text>
</comment>
<accession>A0ABT5BPX3</accession>
<evidence type="ECO:0000313" key="2">
    <source>
        <dbReference type="Proteomes" id="UP001217485"/>
    </source>
</evidence>
<gene>
    <name evidence="1" type="ORF">POL72_00515</name>
</gene>